<sequence length="315" mass="34302">MRTKLPEGYRMRPATPADVAQIQRLVAASERALYGAVETDRDTIAADLARPRLDPATDTTLVYDPAGDLAAWAWVDRRSVVDVHPGHRGRGLGAALLDWVGARAAEVGTDRVVQTVEESDEAAVALLRSRGYEPMVSSWLLGIELPAAPPAEPPAGITVRTFAAGDERDAHRVSEDAFDEWQERRRDYDEWSRTTVARASFAPGCSPLAFAGDDLVGVVISTDEPGRDEGYVERVAVRADQRGRGVARLLLATAFDRFHRLGRRGVTLWTHSDTGALDVYLKVGMSVRRTATVFANYLEPAAGLEPAADRERATG</sequence>
<reference evidence="5" key="1">
    <citation type="journal article" date="2021" name="Int. J. Syst. Evol. Microbiol.">
        <title>Actinocatenispora comari sp. nov., an endophytic actinomycete isolated from aerial parts of Comarum salesowianum.</title>
        <authorList>
            <person name="Oyunbileg N."/>
            <person name="Iizaka Y."/>
            <person name="Hamada M."/>
            <person name="Davaapurev B.O."/>
            <person name="Fukumoto A."/>
            <person name="Tsetseg B."/>
            <person name="Kato F."/>
            <person name="Tamura T."/>
            <person name="Batkhuu J."/>
            <person name="Anzai Y."/>
        </authorList>
    </citation>
    <scope>NUCLEOTIDE SEQUENCE [LARGE SCALE GENOMIC DNA]</scope>
    <source>
        <strain evidence="5">NUM-2625</strain>
    </source>
</reference>
<keyword evidence="5" id="KW-1185">Reference proteome</keyword>
<evidence type="ECO:0000256" key="2">
    <source>
        <dbReference type="ARBA" id="ARBA00023315"/>
    </source>
</evidence>
<feature type="domain" description="N-acetyltransferase" evidence="3">
    <location>
        <begin position="9"/>
        <end position="152"/>
    </location>
</feature>
<dbReference type="InterPro" id="IPR016181">
    <property type="entry name" value="Acyl_CoA_acyltransferase"/>
</dbReference>
<feature type="domain" description="N-acetyltransferase" evidence="3">
    <location>
        <begin position="157"/>
        <end position="311"/>
    </location>
</feature>
<dbReference type="PANTHER" id="PTHR43420">
    <property type="entry name" value="ACETYLTRANSFERASE"/>
    <property type="match status" value="1"/>
</dbReference>
<dbReference type="AlphaFoldDB" id="A0A8J4EJI0"/>
<dbReference type="InterPro" id="IPR000182">
    <property type="entry name" value="GNAT_dom"/>
</dbReference>
<dbReference type="InterPro" id="IPR050680">
    <property type="entry name" value="YpeA/RimI_acetyltransf"/>
</dbReference>
<proteinExistence type="predicted"/>
<keyword evidence="2" id="KW-0012">Acyltransferase</keyword>
<accession>A0A8J4EJI0</accession>
<dbReference type="Proteomes" id="UP000614996">
    <property type="component" value="Unassembled WGS sequence"/>
</dbReference>
<evidence type="ECO:0000259" key="3">
    <source>
        <dbReference type="PROSITE" id="PS51186"/>
    </source>
</evidence>
<dbReference type="EMBL" id="BOPO01000013">
    <property type="protein sequence ID" value="GIL25913.1"/>
    <property type="molecule type" value="Genomic_DNA"/>
</dbReference>
<protein>
    <recommendedName>
        <fullName evidence="3">N-acetyltransferase domain-containing protein</fullName>
    </recommendedName>
</protein>
<dbReference type="Pfam" id="PF00583">
    <property type="entry name" value="Acetyltransf_1"/>
    <property type="match status" value="2"/>
</dbReference>
<dbReference type="CDD" id="cd04301">
    <property type="entry name" value="NAT_SF"/>
    <property type="match status" value="2"/>
</dbReference>
<evidence type="ECO:0000256" key="1">
    <source>
        <dbReference type="ARBA" id="ARBA00022679"/>
    </source>
</evidence>
<evidence type="ECO:0000313" key="4">
    <source>
        <dbReference type="EMBL" id="GIL25913.1"/>
    </source>
</evidence>
<keyword evidence="1" id="KW-0808">Transferase</keyword>
<comment type="caution">
    <text evidence="4">The sequence shown here is derived from an EMBL/GenBank/DDBJ whole genome shotgun (WGS) entry which is preliminary data.</text>
</comment>
<evidence type="ECO:0000313" key="5">
    <source>
        <dbReference type="Proteomes" id="UP000614996"/>
    </source>
</evidence>
<dbReference type="GO" id="GO:0016747">
    <property type="term" value="F:acyltransferase activity, transferring groups other than amino-acyl groups"/>
    <property type="evidence" value="ECO:0007669"/>
    <property type="project" value="InterPro"/>
</dbReference>
<dbReference type="RefSeq" id="WP_207123512.1">
    <property type="nucleotide sequence ID" value="NZ_BOPO01000013.1"/>
</dbReference>
<dbReference type="PROSITE" id="PS51186">
    <property type="entry name" value="GNAT"/>
    <property type="match status" value="2"/>
</dbReference>
<name>A0A8J4EJI0_9ACTN</name>
<organism evidence="4 5">
    <name type="scientific">Actinocatenispora comari</name>
    <dbReference type="NCBI Taxonomy" id="2807577"/>
    <lineage>
        <taxon>Bacteria</taxon>
        <taxon>Bacillati</taxon>
        <taxon>Actinomycetota</taxon>
        <taxon>Actinomycetes</taxon>
        <taxon>Micromonosporales</taxon>
        <taxon>Micromonosporaceae</taxon>
        <taxon>Actinocatenispora</taxon>
    </lineage>
</organism>
<dbReference type="Gene3D" id="3.40.630.30">
    <property type="match status" value="1"/>
</dbReference>
<dbReference type="SUPFAM" id="SSF55729">
    <property type="entry name" value="Acyl-CoA N-acyltransferases (Nat)"/>
    <property type="match status" value="2"/>
</dbReference>
<gene>
    <name evidence="4" type="ORF">NUM_11670</name>
</gene>